<sequence>MVEKLKLPTVAHPHPYKLQWLRKRNEVKVSKRCCVQFSIGDKYQDGVWCDIVSMEACHLLLGCLWQYDCQVLHDGYKNTYSFKKDGVRVMLTPMRPENRLKKPEEPTAFITRSSLEKACQEINQVCLLLLCNENEMSLALPEKVKHLLQEFSNIVPDEIPPRLPPTRDIQHAIDFIPRSVIPNKPAYHMNFKEHDEDVGLDGESLLTLEE</sequence>
<protein>
    <submittedName>
        <fullName evidence="1">Uncharacterized protein</fullName>
    </submittedName>
</protein>
<accession>A0ACC0YU77</accession>
<keyword evidence="2" id="KW-1185">Reference proteome</keyword>
<gene>
    <name evidence="1" type="ORF">Pint_28158</name>
</gene>
<comment type="caution">
    <text evidence="1">The sequence shown here is derived from an EMBL/GenBank/DDBJ whole genome shotgun (WGS) entry which is preliminary data.</text>
</comment>
<evidence type="ECO:0000313" key="2">
    <source>
        <dbReference type="Proteomes" id="UP001163603"/>
    </source>
</evidence>
<reference evidence="2" key="1">
    <citation type="journal article" date="2023" name="G3 (Bethesda)">
        <title>Genome assembly and association tests identify interacting loci associated with vigor, precocity, and sex in interspecific pistachio rootstocks.</title>
        <authorList>
            <person name="Palmer W."/>
            <person name="Jacygrad E."/>
            <person name="Sagayaradj S."/>
            <person name="Cavanaugh K."/>
            <person name="Han R."/>
            <person name="Bertier L."/>
            <person name="Beede B."/>
            <person name="Kafkas S."/>
            <person name="Golino D."/>
            <person name="Preece J."/>
            <person name="Michelmore R."/>
        </authorList>
    </citation>
    <scope>NUCLEOTIDE SEQUENCE [LARGE SCALE GENOMIC DNA]</scope>
</reference>
<dbReference type="Proteomes" id="UP001163603">
    <property type="component" value="Chromosome 5"/>
</dbReference>
<evidence type="ECO:0000313" key="1">
    <source>
        <dbReference type="EMBL" id="KAJ0041124.1"/>
    </source>
</evidence>
<dbReference type="EMBL" id="CM047740">
    <property type="protein sequence ID" value="KAJ0041124.1"/>
    <property type="molecule type" value="Genomic_DNA"/>
</dbReference>
<name>A0ACC0YU77_9ROSI</name>
<organism evidence="1 2">
    <name type="scientific">Pistacia integerrima</name>
    <dbReference type="NCBI Taxonomy" id="434235"/>
    <lineage>
        <taxon>Eukaryota</taxon>
        <taxon>Viridiplantae</taxon>
        <taxon>Streptophyta</taxon>
        <taxon>Embryophyta</taxon>
        <taxon>Tracheophyta</taxon>
        <taxon>Spermatophyta</taxon>
        <taxon>Magnoliopsida</taxon>
        <taxon>eudicotyledons</taxon>
        <taxon>Gunneridae</taxon>
        <taxon>Pentapetalae</taxon>
        <taxon>rosids</taxon>
        <taxon>malvids</taxon>
        <taxon>Sapindales</taxon>
        <taxon>Anacardiaceae</taxon>
        <taxon>Pistacia</taxon>
    </lineage>
</organism>
<proteinExistence type="predicted"/>